<dbReference type="Proteomes" id="UP000294746">
    <property type="component" value="Unassembled WGS sequence"/>
</dbReference>
<proteinExistence type="predicted"/>
<keyword evidence="2" id="KW-1185">Reference proteome</keyword>
<protein>
    <submittedName>
        <fullName evidence="1">Uncharacterized protein</fullName>
    </submittedName>
</protein>
<name>A0A4R2RYS0_9BACL</name>
<organism evidence="1 2">
    <name type="scientific">Baia soyae</name>
    <dbReference type="NCBI Taxonomy" id="1544746"/>
    <lineage>
        <taxon>Bacteria</taxon>
        <taxon>Bacillati</taxon>
        <taxon>Bacillota</taxon>
        <taxon>Bacilli</taxon>
        <taxon>Bacillales</taxon>
        <taxon>Thermoactinomycetaceae</taxon>
        <taxon>Baia</taxon>
    </lineage>
</organism>
<evidence type="ECO:0000313" key="1">
    <source>
        <dbReference type="EMBL" id="TCP68763.1"/>
    </source>
</evidence>
<accession>A0A4R2RYS0</accession>
<sequence length="70" mass="8345">MDSSDLSEPPSAEPHARWCERSGVNHPLLLDYVCLWCPSRYIEFLFIFDKLFIMQKDIDSHKSYVLRYSF</sequence>
<reference evidence="1 2" key="1">
    <citation type="submission" date="2019-03" db="EMBL/GenBank/DDBJ databases">
        <title>Genomic Encyclopedia of Type Strains, Phase IV (KMG-IV): sequencing the most valuable type-strain genomes for metagenomic binning, comparative biology and taxonomic classification.</title>
        <authorList>
            <person name="Goeker M."/>
        </authorList>
    </citation>
    <scope>NUCLEOTIDE SEQUENCE [LARGE SCALE GENOMIC DNA]</scope>
    <source>
        <strain evidence="1 2">DSM 46831</strain>
    </source>
</reference>
<dbReference type="AlphaFoldDB" id="A0A4R2RYS0"/>
<comment type="caution">
    <text evidence="1">The sequence shown here is derived from an EMBL/GenBank/DDBJ whole genome shotgun (WGS) entry which is preliminary data.</text>
</comment>
<dbReference type="EMBL" id="SLXV01000015">
    <property type="protein sequence ID" value="TCP68763.1"/>
    <property type="molecule type" value="Genomic_DNA"/>
</dbReference>
<evidence type="ECO:0000313" key="2">
    <source>
        <dbReference type="Proteomes" id="UP000294746"/>
    </source>
</evidence>
<gene>
    <name evidence="1" type="ORF">EDD57_1151</name>
</gene>